<sequence length="320" mass="36622">MYWLILFVIATSIKKEQIQPIITSFLAGMFLSEIIAYGVFFELWAFKDATVGNPSPVMFWIDYSVFMALTSILLLNRILSKNYSLQQKIFFFFFFCTVTGNLFLAIGRTGQVALVFTMFVLIFIHHKATIKSIILGLLVVGSIFTTAYNFSNSFQERSKAGVKDIQKIFKKDFNGSWGIRVVYWITAFDIVKANPLIGVGIGDSQSEIKKTLDAKNYQYINNSTKEFMQKLHPHNQYLLISIQLGIFGLLIFLYMIYCILSLKIQQLEIKILSILFTSIFFISCFAEPLFIKQFTIALFMLFVGLFTVASIEDKSKNVDC</sequence>
<dbReference type="PANTHER" id="PTHR37422">
    <property type="entry name" value="TEICHURONIC ACID BIOSYNTHESIS PROTEIN TUAE"/>
    <property type="match status" value="1"/>
</dbReference>
<keyword evidence="2 5" id="KW-0812">Transmembrane</keyword>
<feature type="transmembrane region" description="Helical" evidence="5">
    <location>
        <begin position="21"/>
        <end position="45"/>
    </location>
</feature>
<evidence type="ECO:0000256" key="4">
    <source>
        <dbReference type="ARBA" id="ARBA00023136"/>
    </source>
</evidence>
<evidence type="ECO:0000256" key="5">
    <source>
        <dbReference type="SAM" id="Phobius"/>
    </source>
</evidence>
<organism evidence="7">
    <name type="scientific">hydrothermal vent metagenome</name>
    <dbReference type="NCBI Taxonomy" id="652676"/>
    <lineage>
        <taxon>unclassified sequences</taxon>
        <taxon>metagenomes</taxon>
        <taxon>ecological metagenomes</taxon>
    </lineage>
</organism>
<evidence type="ECO:0000256" key="3">
    <source>
        <dbReference type="ARBA" id="ARBA00022989"/>
    </source>
</evidence>
<dbReference type="EMBL" id="UOYO01000002">
    <property type="protein sequence ID" value="VAY86207.1"/>
    <property type="molecule type" value="Genomic_DNA"/>
</dbReference>
<keyword evidence="3 5" id="KW-1133">Transmembrane helix</keyword>
<comment type="subcellular location">
    <subcellularLocation>
        <location evidence="1">Membrane</location>
        <topology evidence="1">Multi-pass membrane protein</topology>
    </subcellularLocation>
</comment>
<evidence type="ECO:0000256" key="2">
    <source>
        <dbReference type="ARBA" id="ARBA00022692"/>
    </source>
</evidence>
<feature type="transmembrane region" description="Helical" evidence="5">
    <location>
        <begin position="237"/>
        <end position="257"/>
    </location>
</feature>
<evidence type="ECO:0000256" key="1">
    <source>
        <dbReference type="ARBA" id="ARBA00004141"/>
    </source>
</evidence>
<evidence type="ECO:0000259" key="6">
    <source>
        <dbReference type="Pfam" id="PF04932"/>
    </source>
</evidence>
<dbReference type="AlphaFoldDB" id="A0A3B1DQT5"/>
<dbReference type="PANTHER" id="PTHR37422:SF17">
    <property type="entry name" value="O-ANTIGEN LIGASE"/>
    <property type="match status" value="1"/>
</dbReference>
<dbReference type="GO" id="GO:0016020">
    <property type="term" value="C:membrane"/>
    <property type="evidence" value="ECO:0007669"/>
    <property type="project" value="UniProtKB-SubCell"/>
</dbReference>
<feature type="transmembrane region" description="Helical" evidence="5">
    <location>
        <begin position="91"/>
        <end position="124"/>
    </location>
</feature>
<name>A0A3B1DQT5_9ZZZZ</name>
<feature type="domain" description="O-antigen ligase-related" evidence="6">
    <location>
        <begin position="96"/>
        <end position="253"/>
    </location>
</feature>
<protein>
    <submittedName>
        <fullName evidence="7">O-antigen biosynthesis protein</fullName>
    </submittedName>
</protein>
<reference evidence="7" key="1">
    <citation type="submission" date="2018-10" db="EMBL/GenBank/DDBJ databases">
        <authorList>
            <person name="Aoki K."/>
        </authorList>
    </citation>
    <scope>NUCLEOTIDE SEQUENCE</scope>
</reference>
<keyword evidence="4 5" id="KW-0472">Membrane</keyword>
<accession>A0A3B1DQT5</accession>
<proteinExistence type="predicted"/>
<dbReference type="InterPro" id="IPR007016">
    <property type="entry name" value="O-antigen_ligase-rel_domated"/>
</dbReference>
<feature type="transmembrane region" description="Helical" evidence="5">
    <location>
        <begin position="130"/>
        <end position="150"/>
    </location>
</feature>
<dbReference type="InterPro" id="IPR051533">
    <property type="entry name" value="WaaL-like"/>
</dbReference>
<dbReference type="Pfam" id="PF04932">
    <property type="entry name" value="Wzy_C"/>
    <property type="match status" value="1"/>
</dbReference>
<feature type="transmembrane region" description="Helical" evidence="5">
    <location>
        <begin position="269"/>
        <end position="286"/>
    </location>
</feature>
<evidence type="ECO:0000313" key="7">
    <source>
        <dbReference type="EMBL" id="VAY86207.1"/>
    </source>
</evidence>
<feature type="transmembrane region" description="Helical" evidence="5">
    <location>
        <begin position="57"/>
        <end position="79"/>
    </location>
</feature>
<gene>
    <name evidence="7" type="ORF">MNB_ARC-1_866</name>
</gene>
<feature type="transmembrane region" description="Helical" evidence="5">
    <location>
        <begin position="293"/>
        <end position="311"/>
    </location>
</feature>